<keyword evidence="1" id="KW-1133">Transmembrane helix</keyword>
<feature type="transmembrane region" description="Helical" evidence="1">
    <location>
        <begin position="135"/>
        <end position="156"/>
    </location>
</feature>
<keyword evidence="1" id="KW-0812">Transmembrane</keyword>
<evidence type="ECO:0000313" key="3">
    <source>
        <dbReference type="Proteomes" id="UP001595693"/>
    </source>
</evidence>
<sequence>MTSRPVIPLRTASGKPSPEMLASLDRQWRWRYLMLAPHRLGFFLAMVVLVASGGWWALVQVARSSGGWGLYYAVSPTLVHSAVMAFGFIPLFFSGFLFTAGPKWLGVEPLPVEAIRAPLVAQAVGWLLWLAGAHLWVGVALVGLAVATAGLVWMTAQFWGRVRRSQAEDQLHARTIAWACTLGCVSLAGLWLGLAVGTHALARAWVFTGLWGFVVVVYVTVAHRMIPFFTSSAMPMVQAWRPFWVLWLMLAAAVLQVLAVWLDWLGLPASAAGPAWGLVHGTLQLVIGGVLVWLACVWGLVQSLKNRLLAMLHIGFLWLGLAFLLGGLSRWLAWGYGMGTLGLGALHALTMGCLASLMLAMVTRVSCGHSGRALVADQTAWTLFWLLQVATVLRIAAEVPGIFGIAWVWVLPVAAFLWAATMGVWGVRLGRWYGCLRADGRPG</sequence>
<feature type="transmembrane region" description="Helical" evidence="1">
    <location>
        <begin position="176"/>
        <end position="196"/>
    </location>
</feature>
<dbReference type="Pfam" id="PF05940">
    <property type="entry name" value="NnrS"/>
    <property type="match status" value="1"/>
</dbReference>
<evidence type="ECO:0000313" key="2">
    <source>
        <dbReference type="EMBL" id="MFC3936417.1"/>
    </source>
</evidence>
<feature type="transmembrane region" description="Helical" evidence="1">
    <location>
        <begin position="334"/>
        <end position="362"/>
    </location>
</feature>
<organism evidence="2 3">
    <name type="scientific">Acidovorax facilis</name>
    <dbReference type="NCBI Taxonomy" id="12917"/>
    <lineage>
        <taxon>Bacteria</taxon>
        <taxon>Pseudomonadati</taxon>
        <taxon>Pseudomonadota</taxon>
        <taxon>Betaproteobacteria</taxon>
        <taxon>Burkholderiales</taxon>
        <taxon>Comamonadaceae</taxon>
        <taxon>Acidovorax</taxon>
    </lineage>
</organism>
<dbReference type="RefSeq" id="WP_370541925.1">
    <property type="nucleotide sequence ID" value="NZ_JBHSAJ010000052.1"/>
</dbReference>
<gene>
    <name evidence="2" type="ORF">ACFOW3_17515</name>
</gene>
<feature type="transmembrane region" description="Helical" evidence="1">
    <location>
        <begin position="202"/>
        <end position="222"/>
    </location>
</feature>
<feature type="transmembrane region" description="Helical" evidence="1">
    <location>
        <begin position="40"/>
        <end position="58"/>
    </location>
</feature>
<keyword evidence="1" id="KW-0472">Membrane</keyword>
<proteinExistence type="predicted"/>
<accession>A0ABV8DDL8</accession>
<feature type="transmembrane region" description="Helical" evidence="1">
    <location>
        <begin position="78"/>
        <end position="98"/>
    </location>
</feature>
<feature type="transmembrane region" description="Helical" evidence="1">
    <location>
        <begin position="374"/>
        <end position="396"/>
    </location>
</feature>
<dbReference type="EMBL" id="JBHSAJ010000052">
    <property type="protein sequence ID" value="MFC3936417.1"/>
    <property type="molecule type" value="Genomic_DNA"/>
</dbReference>
<keyword evidence="3" id="KW-1185">Reference proteome</keyword>
<feature type="transmembrane region" description="Helical" evidence="1">
    <location>
        <begin position="282"/>
        <end position="301"/>
    </location>
</feature>
<feature type="transmembrane region" description="Helical" evidence="1">
    <location>
        <begin position="402"/>
        <end position="427"/>
    </location>
</feature>
<dbReference type="Proteomes" id="UP001595693">
    <property type="component" value="Unassembled WGS sequence"/>
</dbReference>
<reference evidence="3" key="1">
    <citation type="journal article" date="2019" name="Int. J. Syst. Evol. Microbiol.">
        <title>The Global Catalogue of Microorganisms (GCM) 10K type strain sequencing project: providing services to taxonomists for standard genome sequencing and annotation.</title>
        <authorList>
            <consortium name="The Broad Institute Genomics Platform"/>
            <consortium name="The Broad Institute Genome Sequencing Center for Infectious Disease"/>
            <person name="Wu L."/>
            <person name="Ma J."/>
        </authorList>
    </citation>
    <scope>NUCLEOTIDE SEQUENCE [LARGE SCALE GENOMIC DNA]</scope>
    <source>
        <strain evidence="3">CCUG 2113</strain>
    </source>
</reference>
<dbReference type="InterPro" id="IPR010266">
    <property type="entry name" value="NnrS"/>
</dbReference>
<evidence type="ECO:0000256" key="1">
    <source>
        <dbReference type="SAM" id="Phobius"/>
    </source>
</evidence>
<feature type="transmembrane region" description="Helical" evidence="1">
    <location>
        <begin position="308"/>
        <end position="328"/>
    </location>
</feature>
<name>A0ABV8DDL8_9BURK</name>
<feature type="transmembrane region" description="Helical" evidence="1">
    <location>
        <begin position="243"/>
        <end position="262"/>
    </location>
</feature>
<comment type="caution">
    <text evidence="2">The sequence shown here is derived from an EMBL/GenBank/DDBJ whole genome shotgun (WGS) entry which is preliminary data.</text>
</comment>
<protein>
    <submittedName>
        <fullName evidence="2">NnrS family protein</fullName>
    </submittedName>
</protein>